<reference evidence="2" key="1">
    <citation type="journal article" date="2017" name="Nature">
        <title>The sunflower genome provides insights into oil metabolism, flowering and Asterid evolution.</title>
        <authorList>
            <person name="Badouin H."/>
            <person name="Gouzy J."/>
            <person name="Grassa C.J."/>
            <person name="Murat F."/>
            <person name="Staton S.E."/>
            <person name="Cottret L."/>
            <person name="Lelandais-Briere C."/>
            <person name="Owens G.L."/>
            <person name="Carrere S."/>
            <person name="Mayjonade B."/>
            <person name="Legrand L."/>
            <person name="Gill N."/>
            <person name="Kane N.C."/>
            <person name="Bowers J.E."/>
            <person name="Hubner S."/>
            <person name="Bellec A."/>
            <person name="Berard A."/>
            <person name="Berges H."/>
            <person name="Blanchet N."/>
            <person name="Boniface M.C."/>
            <person name="Brunel D."/>
            <person name="Catrice O."/>
            <person name="Chaidir N."/>
            <person name="Claudel C."/>
            <person name="Donnadieu C."/>
            <person name="Faraut T."/>
            <person name="Fievet G."/>
            <person name="Helmstetter N."/>
            <person name="King M."/>
            <person name="Knapp S.J."/>
            <person name="Lai Z."/>
            <person name="Le Paslier M.C."/>
            <person name="Lippi Y."/>
            <person name="Lorenzon L."/>
            <person name="Mandel J.R."/>
            <person name="Marage G."/>
            <person name="Marchand G."/>
            <person name="Marquand E."/>
            <person name="Bret-Mestries E."/>
            <person name="Morien E."/>
            <person name="Nambeesan S."/>
            <person name="Nguyen T."/>
            <person name="Pegot-Espagnet P."/>
            <person name="Pouilly N."/>
            <person name="Raftis F."/>
            <person name="Sallet E."/>
            <person name="Schiex T."/>
            <person name="Thomas J."/>
            <person name="Vandecasteele C."/>
            <person name="Vares D."/>
            <person name="Vear F."/>
            <person name="Vautrin S."/>
            <person name="Crespi M."/>
            <person name="Mangin B."/>
            <person name="Burke J.M."/>
            <person name="Salse J."/>
            <person name="Munos S."/>
            <person name="Vincourt P."/>
            <person name="Rieseberg L.H."/>
            <person name="Langlade N.B."/>
        </authorList>
    </citation>
    <scope>NUCLEOTIDE SEQUENCE [LARGE SCALE GENOMIC DNA]</scope>
    <source>
        <strain evidence="2">cv. SF193</strain>
    </source>
</reference>
<dbReference type="Proteomes" id="UP000215914">
    <property type="component" value="Chromosome 17"/>
</dbReference>
<keyword evidence="2" id="KW-1185">Reference proteome</keyword>
<organism evidence="1 2">
    <name type="scientific">Helianthus annuus</name>
    <name type="common">Common sunflower</name>
    <dbReference type="NCBI Taxonomy" id="4232"/>
    <lineage>
        <taxon>Eukaryota</taxon>
        <taxon>Viridiplantae</taxon>
        <taxon>Streptophyta</taxon>
        <taxon>Embryophyta</taxon>
        <taxon>Tracheophyta</taxon>
        <taxon>Spermatophyta</taxon>
        <taxon>Magnoliopsida</taxon>
        <taxon>eudicotyledons</taxon>
        <taxon>Gunneridae</taxon>
        <taxon>Pentapetalae</taxon>
        <taxon>asterids</taxon>
        <taxon>campanulids</taxon>
        <taxon>Asterales</taxon>
        <taxon>Asteraceae</taxon>
        <taxon>Asteroideae</taxon>
        <taxon>Heliantheae alliance</taxon>
        <taxon>Heliantheae</taxon>
        <taxon>Helianthus</taxon>
    </lineage>
</organism>
<dbReference type="InParanoid" id="A0A251RTD1"/>
<evidence type="ECO:0000313" key="1">
    <source>
        <dbReference type="EMBL" id="OTF87612.1"/>
    </source>
</evidence>
<sequence>MPLLVALMNRSMSLEELENNLKVVEDLKLRKTWVTVERNHKVARLSLNKCAWNDATGHLTRLRHITILPVYKLVKVQISKF</sequence>
<dbReference type="AlphaFoldDB" id="A0A251RTD1"/>
<name>A0A251RTD1_HELAN</name>
<gene>
    <name evidence="1" type="ORF">HannXRQ_Chr17g0563801</name>
</gene>
<evidence type="ECO:0000313" key="2">
    <source>
        <dbReference type="Proteomes" id="UP000215914"/>
    </source>
</evidence>
<dbReference type="EMBL" id="CM007906">
    <property type="protein sequence ID" value="OTF87612.1"/>
    <property type="molecule type" value="Genomic_DNA"/>
</dbReference>
<accession>A0A251RTD1</accession>
<protein>
    <submittedName>
        <fullName evidence="1">Uncharacterized protein</fullName>
    </submittedName>
</protein>
<proteinExistence type="predicted"/>